<evidence type="ECO:0000313" key="2">
    <source>
        <dbReference type="EMBL" id="KAF7770530.1"/>
    </source>
</evidence>
<feature type="region of interest" description="Disordered" evidence="1">
    <location>
        <begin position="1"/>
        <end position="20"/>
    </location>
</feature>
<comment type="caution">
    <text evidence="2">The sequence shown here is derived from an EMBL/GenBank/DDBJ whole genome shotgun (WGS) entry which is preliminary data.</text>
</comment>
<dbReference type="EMBL" id="JABXXO010000009">
    <property type="protein sequence ID" value="KAF7770530.1"/>
    <property type="molecule type" value="Genomic_DNA"/>
</dbReference>
<reference evidence="2 3" key="1">
    <citation type="journal article" name="Sci. Rep.">
        <title>Telomere-to-telomere assembled and centromere annotated genomes of the two main subspecies of the button mushroom Agaricus bisporus reveal especially polymorphic chromosome ends.</title>
        <authorList>
            <person name="Sonnenberg A.S.M."/>
            <person name="Sedaghat-Telgerd N."/>
            <person name="Lavrijssen B."/>
            <person name="Ohm R.A."/>
            <person name="Hendrickx P.M."/>
            <person name="Scholtmeijer K."/>
            <person name="Baars J.J.P."/>
            <person name="van Peer A."/>
        </authorList>
    </citation>
    <scope>NUCLEOTIDE SEQUENCE [LARGE SCALE GENOMIC DNA]</scope>
    <source>
        <strain evidence="2 3">H119_p4</strain>
    </source>
</reference>
<sequence>MLAIPQPNDELDETTGFDLSKDKGWRESGSVGRARIPIIVLHDTAEDVENLLKALIDGPKFGHNDRDDFRVVSGILRLATKYLFEVLRSAALAHLSTAWPPTLKGWESREDLMQTYELNHPHKPRLFPHPFLIINLAREIEAPQLLPAAFYDISRYSYAQIFEPGDDDPFGIYPSQSPMISPSDMQRLCVGKEAIQHTITVLIQTMGNSLPNRQPLLHSTHGRRTNSGLCVSATTCKKDFSELVELATQHYLFDRERGSSDPLYVAEELGQLKGAEFSECKACALSLECWASKEREKIWKMIPIRFRLDSGPQSPPVSPNVVQAMI</sequence>
<dbReference type="Proteomes" id="UP000629468">
    <property type="component" value="Unassembled WGS sequence"/>
</dbReference>
<gene>
    <name evidence="2" type="ORF">Agabi119p4_6504</name>
</gene>
<accession>A0A8H7F014</accession>
<evidence type="ECO:0000256" key="1">
    <source>
        <dbReference type="SAM" id="MobiDB-lite"/>
    </source>
</evidence>
<dbReference type="AlphaFoldDB" id="A0A8H7F014"/>
<protein>
    <submittedName>
        <fullName evidence="2">Uncharacterized protein</fullName>
    </submittedName>
</protein>
<evidence type="ECO:0000313" key="3">
    <source>
        <dbReference type="Proteomes" id="UP000629468"/>
    </source>
</evidence>
<proteinExistence type="predicted"/>
<organism evidence="2 3">
    <name type="scientific">Agaricus bisporus var. burnettii</name>
    <dbReference type="NCBI Taxonomy" id="192524"/>
    <lineage>
        <taxon>Eukaryota</taxon>
        <taxon>Fungi</taxon>
        <taxon>Dikarya</taxon>
        <taxon>Basidiomycota</taxon>
        <taxon>Agaricomycotina</taxon>
        <taxon>Agaricomycetes</taxon>
        <taxon>Agaricomycetidae</taxon>
        <taxon>Agaricales</taxon>
        <taxon>Agaricineae</taxon>
        <taxon>Agaricaceae</taxon>
        <taxon>Agaricus</taxon>
    </lineage>
</organism>
<name>A0A8H7F014_AGABI</name>